<dbReference type="GeneID" id="64053393"/>
<comment type="caution">
    <text evidence="1">The sequence shown here is derived from an EMBL/GenBank/DDBJ whole genome shotgun (WGS) entry which is preliminary data.</text>
</comment>
<organism evidence="1 2">
    <name type="scientific">Tetragenococcus halophilus subsp. halophilus</name>
    <dbReference type="NCBI Taxonomy" id="1513897"/>
    <lineage>
        <taxon>Bacteria</taxon>
        <taxon>Bacillati</taxon>
        <taxon>Bacillota</taxon>
        <taxon>Bacilli</taxon>
        <taxon>Lactobacillales</taxon>
        <taxon>Enterococcaceae</taxon>
        <taxon>Tetragenococcus</taxon>
    </lineage>
</organism>
<reference evidence="1 2" key="1">
    <citation type="submission" date="2016-05" db="EMBL/GenBank/DDBJ databases">
        <title>Whole genome sequencing of Tetragenococcus halophilus subsp. halophilus NISL 7118.</title>
        <authorList>
            <person name="Shiwa Y."/>
            <person name="Nishimura I."/>
            <person name="Yoshikawa H."/>
            <person name="Koyama Y."/>
            <person name="Oguma T."/>
        </authorList>
    </citation>
    <scope>NUCLEOTIDE SEQUENCE [LARGE SCALE GENOMIC DNA]</scope>
    <source>
        <strain evidence="1 2">NISL 7118</strain>
    </source>
</reference>
<evidence type="ECO:0000313" key="1">
    <source>
        <dbReference type="EMBL" id="GBD69187.1"/>
    </source>
</evidence>
<proteinExistence type="predicted"/>
<gene>
    <name evidence="1" type="ORF">TEHN7118_1993</name>
</gene>
<dbReference type="Proteomes" id="UP000236214">
    <property type="component" value="Unassembled WGS sequence"/>
</dbReference>
<keyword evidence="2" id="KW-1185">Reference proteome</keyword>
<dbReference type="RefSeq" id="WP_014123815.1">
    <property type="nucleotide sequence ID" value="NZ_BDEC01000147.1"/>
</dbReference>
<sequence length="120" mass="14145">MDKKVEFEFLELDNKNEVVEFINSLPTKDKAKLLQVISKIETLGLTTAKKMQWIKKLDSEIYEVRSKVGSNIQRCLYFQKVGNQYIITHGFTKKEQKTPRKEIQHAKNLKDKYMRGVNHD</sequence>
<dbReference type="EMBL" id="BDEC01000147">
    <property type="protein sequence ID" value="GBD69187.1"/>
    <property type="molecule type" value="Genomic_DNA"/>
</dbReference>
<dbReference type="InterPro" id="IPR009241">
    <property type="entry name" value="HigB-like"/>
</dbReference>
<protein>
    <submittedName>
        <fullName evidence="1">Uncharacterized protein</fullName>
    </submittedName>
</protein>
<name>A0A2H6D933_TETHA</name>
<dbReference type="AlphaFoldDB" id="A0A2H6D933"/>
<dbReference type="Pfam" id="PF05973">
    <property type="entry name" value="Gp49"/>
    <property type="match status" value="1"/>
</dbReference>
<evidence type="ECO:0000313" key="2">
    <source>
        <dbReference type="Proteomes" id="UP000236214"/>
    </source>
</evidence>
<accession>A0A2H6D933</accession>